<accession>A0A8K1LTT2</accession>
<proteinExistence type="predicted"/>
<feature type="non-terminal residue" evidence="1">
    <location>
        <position position="55"/>
    </location>
</feature>
<dbReference type="Proteomes" id="UP000796761">
    <property type="component" value="Unassembled WGS sequence"/>
</dbReference>
<comment type="caution">
    <text evidence="1">The sequence shown here is derived from an EMBL/GenBank/DDBJ whole genome shotgun (WGS) entry which is preliminary data.</text>
</comment>
<organism evidence="1 2">
    <name type="scientific">Zosterops borbonicus</name>
    <dbReference type="NCBI Taxonomy" id="364589"/>
    <lineage>
        <taxon>Eukaryota</taxon>
        <taxon>Metazoa</taxon>
        <taxon>Chordata</taxon>
        <taxon>Craniata</taxon>
        <taxon>Vertebrata</taxon>
        <taxon>Euteleostomi</taxon>
        <taxon>Archelosauria</taxon>
        <taxon>Archosauria</taxon>
        <taxon>Dinosauria</taxon>
        <taxon>Saurischia</taxon>
        <taxon>Theropoda</taxon>
        <taxon>Coelurosauria</taxon>
        <taxon>Aves</taxon>
        <taxon>Neognathae</taxon>
        <taxon>Neoaves</taxon>
        <taxon>Telluraves</taxon>
        <taxon>Australaves</taxon>
        <taxon>Passeriformes</taxon>
        <taxon>Sylvioidea</taxon>
        <taxon>Zosteropidae</taxon>
        <taxon>Zosterops</taxon>
    </lineage>
</organism>
<protein>
    <submittedName>
        <fullName evidence="1">Uncharacterized protein</fullName>
    </submittedName>
</protein>
<keyword evidence="2" id="KW-1185">Reference proteome</keyword>
<dbReference type="AlphaFoldDB" id="A0A8K1LTT2"/>
<reference evidence="1" key="1">
    <citation type="submission" date="2019-04" db="EMBL/GenBank/DDBJ databases">
        <title>Genome assembly of Zosterops borbonicus 15179.</title>
        <authorList>
            <person name="Leroy T."/>
            <person name="Anselmetti Y."/>
            <person name="Tilak M.-K."/>
            <person name="Nabholz B."/>
        </authorList>
    </citation>
    <scope>NUCLEOTIDE SEQUENCE</scope>
    <source>
        <strain evidence="1">HGM_15179</strain>
        <tissue evidence="1">Muscle</tissue>
    </source>
</reference>
<feature type="non-terminal residue" evidence="1">
    <location>
        <position position="1"/>
    </location>
</feature>
<evidence type="ECO:0000313" key="2">
    <source>
        <dbReference type="Proteomes" id="UP000796761"/>
    </source>
</evidence>
<name>A0A8K1LTT2_9PASS</name>
<gene>
    <name evidence="1" type="ORF">HGM15179_001731</name>
</gene>
<sequence>SISFTNLFYLDAHLYFDGRVRTRCKDREDFSWLACCILRFFKHHGGPVTSLVSFP</sequence>
<evidence type="ECO:0000313" key="1">
    <source>
        <dbReference type="EMBL" id="TRZ25413.1"/>
    </source>
</evidence>
<dbReference type="EMBL" id="SWJQ01000026">
    <property type="protein sequence ID" value="TRZ25413.1"/>
    <property type="molecule type" value="Genomic_DNA"/>
</dbReference>